<feature type="region of interest" description="Disordered" evidence="1">
    <location>
        <begin position="42"/>
        <end position="61"/>
    </location>
</feature>
<evidence type="ECO:0000256" key="1">
    <source>
        <dbReference type="SAM" id="MobiDB-lite"/>
    </source>
</evidence>
<keyword evidence="3" id="KW-1185">Reference proteome</keyword>
<reference evidence="3" key="1">
    <citation type="journal article" date="2019" name="Int. J. Syst. Evol. Microbiol.">
        <title>The Global Catalogue of Microorganisms (GCM) 10K type strain sequencing project: providing services to taxonomists for standard genome sequencing and annotation.</title>
        <authorList>
            <consortium name="The Broad Institute Genomics Platform"/>
            <consortium name="The Broad Institute Genome Sequencing Center for Infectious Disease"/>
            <person name="Wu L."/>
            <person name="Ma J."/>
        </authorList>
    </citation>
    <scope>NUCLEOTIDE SEQUENCE [LARGE SCALE GENOMIC DNA]</scope>
    <source>
        <strain evidence="3">JCM 4586</strain>
    </source>
</reference>
<accession>A0ABQ2Y4Y4</accession>
<proteinExistence type="predicted"/>
<organism evidence="2 3">
    <name type="scientific">Streptomyces hiroshimensis</name>
    <dbReference type="NCBI Taxonomy" id="66424"/>
    <lineage>
        <taxon>Bacteria</taxon>
        <taxon>Bacillati</taxon>
        <taxon>Actinomycetota</taxon>
        <taxon>Actinomycetes</taxon>
        <taxon>Kitasatosporales</taxon>
        <taxon>Streptomycetaceae</taxon>
        <taxon>Streptomyces</taxon>
    </lineage>
</organism>
<dbReference type="Proteomes" id="UP000659223">
    <property type="component" value="Unassembled WGS sequence"/>
</dbReference>
<name>A0ABQ2Y4Y4_9ACTN</name>
<sequence>MVDPVSLTAVTTAVTAAAGSAGTEAGRQVWLSLADLARRALGRRGREEDDAGRPLPLDPADEEQVRSLAALLFARLHQDPAAAAEFARWAQGVRPGPAVAVDNGQVVNTIGGNARTGTVIQGRDITWNGSAGAPGGSAPAE</sequence>
<comment type="caution">
    <text evidence="2">The sequence shown here is derived from an EMBL/GenBank/DDBJ whole genome shotgun (WGS) entry which is preliminary data.</text>
</comment>
<protein>
    <submittedName>
        <fullName evidence="2">Uncharacterized protein</fullName>
    </submittedName>
</protein>
<evidence type="ECO:0000313" key="2">
    <source>
        <dbReference type="EMBL" id="GGX65591.1"/>
    </source>
</evidence>
<dbReference type="EMBL" id="BMUT01000001">
    <property type="protein sequence ID" value="GGX65591.1"/>
    <property type="molecule type" value="Genomic_DNA"/>
</dbReference>
<gene>
    <name evidence="2" type="ORF">GCM10010324_08260</name>
</gene>
<evidence type="ECO:0000313" key="3">
    <source>
        <dbReference type="Proteomes" id="UP000659223"/>
    </source>
</evidence>